<dbReference type="InterPro" id="IPR006531">
    <property type="entry name" value="Gp5/Vgr_OB"/>
</dbReference>
<dbReference type="GO" id="GO:0030246">
    <property type="term" value="F:carbohydrate binding"/>
    <property type="evidence" value="ECO:0007669"/>
    <property type="project" value="InterPro"/>
</dbReference>
<name>A0A244CRH0_PSEDV</name>
<keyword evidence="5" id="KW-1185">Reference proteome</keyword>
<evidence type="ECO:0000259" key="2">
    <source>
        <dbReference type="Pfam" id="PF02839"/>
    </source>
</evidence>
<dbReference type="Gene3D" id="4.10.220.110">
    <property type="match status" value="1"/>
</dbReference>
<dbReference type="EMBL" id="MWPV01000002">
    <property type="protein sequence ID" value="OUL58192.1"/>
    <property type="molecule type" value="Genomic_DNA"/>
</dbReference>
<dbReference type="Pfam" id="PF04717">
    <property type="entry name" value="Phage_base_V"/>
    <property type="match status" value="1"/>
</dbReference>
<dbReference type="GO" id="GO:0004553">
    <property type="term" value="F:hydrolase activity, hydrolyzing O-glycosyl compounds"/>
    <property type="evidence" value="ECO:0007669"/>
    <property type="project" value="InterPro"/>
</dbReference>
<dbReference type="InterPro" id="IPR003610">
    <property type="entry name" value="CBM5/12"/>
</dbReference>
<dbReference type="GO" id="GO:0005975">
    <property type="term" value="P:carbohydrate metabolic process"/>
    <property type="evidence" value="ECO:0007669"/>
    <property type="project" value="InterPro"/>
</dbReference>
<dbReference type="SUPFAM" id="SSF69279">
    <property type="entry name" value="Phage tail proteins"/>
    <property type="match status" value="2"/>
</dbReference>
<dbReference type="RefSeq" id="WP_086743500.1">
    <property type="nucleotide sequence ID" value="NZ_MWPV01000002.1"/>
</dbReference>
<dbReference type="InterPro" id="IPR037026">
    <property type="entry name" value="Vgr_OB-fold_dom_sf"/>
</dbReference>
<accession>A0A244CRH0</accession>
<dbReference type="SUPFAM" id="SSF69255">
    <property type="entry name" value="gp5 N-terminal domain-like"/>
    <property type="match status" value="1"/>
</dbReference>
<proteinExistence type="inferred from homology"/>
<dbReference type="Pfam" id="PF05954">
    <property type="entry name" value="Phage_GPD"/>
    <property type="match status" value="1"/>
</dbReference>
<evidence type="ECO:0000256" key="1">
    <source>
        <dbReference type="ARBA" id="ARBA00005558"/>
    </source>
</evidence>
<dbReference type="SUPFAM" id="SSF69349">
    <property type="entry name" value="Phage fibre proteins"/>
    <property type="match status" value="1"/>
</dbReference>
<dbReference type="Gene3D" id="2.30.110.50">
    <property type="match status" value="1"/>
</dbReference>
<reference evidence="4 5" key="1">
    <citation type="submission" date="2017-02" db="EMBL/GenBank/DDBJ databases">
        <title>Pseudoalteromonas ulvae TC14 Genome.</title>
        <authorList>
            <person name="Molmeret M."/>
        </authorList>
    </citation>
    <scope>NUCLEOTIDE SEQUENCE [LARGE SCALE GENOMIC DNA]</scope>
    <source>
        <strain evidence="4">TC14</strain>
    </source>
</reference>
<gene>
    <name evidence="4" type="ORF">B1199_07510</name>
</gene>
<feature type="domain" description="Chitin-binding type-3" evidence="2">
    <location>
        <begin position="550"/>
        <end position="579"/>
    </location>
</feature>
<comment type="caution">
    <text evidence="4">The sequence shown here is derived from an EMBL/GenBank/DDBJ whole genome shotgun (WGS) entry which is preliminary data.</text>
</comment>
<dbReference type="Gene3D" id="2.10.10.20">
    <property type="entry name" value="Carbohydrate-binding module superfamily 5/12"/>
    <property type="match status" value="1"/>
</dbReference>
<dbReference type="OrthoDB" id="9762420at2"/>
<organism evidence="4 5">
    <name type="scientific">Pseudoalteromonas ulvae</name>
    <dbReference type="NCBI Taxonomy" id="107327"/>
    <lineage>
        <taxon>Bacteria</taxon>
        <taxon>Pseudomonadati</taxon>
        <taxon>Pseudomonadota</taxon>
        <taxon>Gammaproteobacteria</taxon>
        <taxon>Alteromonadales</taxon>
        <taxon>Pseudoalteromonadaceae</taxon>
        <taxon>Pseudoalteromonas</taxon>
    </lineage>
</organism>
<comment type="similarity">
    <text evidence="1">Belongs to the VgrG protein family.</text>
</comment>
<dbReference type="Gene3D" id="3.55.50.10">
    <property type="entry name" value="Baseplate protein-like domains"/>
    <property type="match status" value="1"/>
</dbReference>
<evidence type="ECO:0000313" key="4">
    <source>
        <dbReference type="EMBL" id="OUL58192.1"/>
    </source>
</evidence>
<dbReference type="InterPro" id="IPR006533">
    <property type="entry name" value="T6SS_Vgr_RhsGE"/>
</dbReference>
<feature type="domain" description="Gp5/Type VI secretion system Vgr protein OB-fold" evidence="3">
    <location>
        <begin position="388"/>
        <end position="450"/>
    </location>
</feature>
<dbReference type="AlphaFoldDB" id="A0A244CRH0"/>
<dbReference type="NCBIfam" id="TIGR03361">
    <property type="entry name" value="VI_Rhs_Vgr"/>
    <property type="match status" value="1"/>
</dbReference>
<dbReference type="Gene3D" id="2.40.50.230">
    <property type="entry name" value="Gp5 N-terminal domain"/>
    <property type="match status" value="1"/>
</dbReference>
<dbReference type="Proteomes" id="UP000194841">
    <property type="component" value="Unassembled WGS sequence"/>
</dbReference>
<dbReference type="GO" id="GO:0005576">
    <property type="term" value="C:extracellular region"/>
    <property type="evidence" value="ECO:0007669"/>
    <property type="project" value="InterPro"/>
</dbReference>
<sequence>MSRYTFSFQCQGFATDSFDLHAFEGIEALSQLFQFNLTLSSTNLELDADVAINKDATLIIYFNGQEIRQVNGLLSCFEETEYLVDKTLYKATLVPTAWTLAKFETNEIYLDQTIKETIAMIMEDAGILATHYRFDLSREYRKWPFRLQYKETHLSFIQRIILREGIYFYFENNQSHSVIVFTDNLQSLKTLEHSPLNFQPATSLDASTQFNRCHNLICKRNSLPKKVTLRDFNEESPSLDVRGEVEIDSNGIGDINIFGLNILSPEEGEALATIHANAFKCRKKEYIGEGEDALMCPGLSFDLCHHPRAALNEEHYLIEQVTHHGINGMMLNHSDDQQNIYSNSFIALSKQFEYAPHYVDCKPEIKGTLNAVIDAESSGEYAELDSFGRYRVKFPFDRKDREGGKASYWLRMMQPYGGTNEGMHFPLRKGTRVLISFIGGDPDRPYITGAISDSAEQISIVKDANQTNSVIKTPSGNKIEFEDKQGKNRIKLESPTNNTYLHLGAPNHDGSGYVMVTNGVQRKVIKGGSNVSIQTSAYSGVTNTDSSELYNSAKSYQAGDLVNFNGKPYKCLVNQTTAASPLTQASDWQNYIGYVPAFLFYEQDSNGKLVDTATPPVKLSYSKELDGAYIVSRTQGNQYNWSQGNQFNYFATGLGQTGLTEPSNQNKHFNFGTNWAVHCAYYYYDSTQTTLRGKSPEELIDETMNLFVANIIDYDSEAIMQVDAAEAARNQQLAAAAQTIINNERFDNYNQTLLSTFQQIESTPLYSSRSEAESAFYNTIKQQWLDPILAKEADLNARILEGKHISIDEEKYTLKKELTTKASKMAQTMAQDHLHQYIGEKYFLRSGWRSTESILESSNAMLTKLKDKTKERVANALKVMAIWQRYLSYSRVRVAHHDSLNIQKGNIYDFGGYWNYNLGNSYTENHMSQTTKINEIKDHDLLKVGGPYWGTMTNPADDFSHVSKPSMNWRYVDNVWVEKTFSGKSYEYTFEKESIEVNHKCKTLEISHGCASHELKFNGKGVKVFESKSGGGISEEWMSTPDGNFATYSKTDLSGAGKKTEDRVYAYEAPVSYEIVNKPAPGTSFSFKGDGLPTFSTSLVIDVGSTSIATHLGVMSNSVSIEAMGMSNAIKIDGTLMANTVKISETVLETNVKIGIGGMTAKAEIGGEAIGTYLSQKALDIKKEDAIKLHNDTIAIVLKQMEIERKALEIGSGDLKLTSAMLNLIA</sequence>
<dbReference type="InterPro" id="IPR017847">
    <property type="entry name" value="T6SS_RhsGE_Vgr_subset"/>
</dbReference>
<dbReference type="Pfam" id="PF02839">
    <property type="entry name" value="CBM_5_12"/>
    <property type="match status" value="1"/>
</dbReference>
<dbReference type="NCBIfam" id="TIGR01646">
    <property type="entry name" value="vgr_GE"/>
    <property type="match status" value="1"/>
</dbReference>
<evidence type="ECO:0000259" key="3">
    <source>
        <dbReference type="Pfam" id="PF04717"/>
    </source>
</evidence>
<evidence type="ECO:0000313" key="5">
    <source>
        <dbReference type="Proteomes" id="UP000194841"/>
    </source>
</evidence>
<protein>
    <submittedName>
        <fullName evidence="4">Uncharacterized protein</fullName>
    </submittedName>
</protein>